<proteinExistence type="predicted"/>
<reference evidence="1 2" key="1">
    <citation type="journal article" date="2011" name="PLoS Genet.">
        <title>Comparative genomic analysis of human fungal pathogens causing paracoccidioidomycosis.</title>
        <authorList>
            <person name="Desjardins C.A."/>
            <person name="Champion M.D."/>
            <person name="Holder J.W."/>
            <person name="Muszewska A."/>
            <person name="Goldberg J."/>
            <person name="Bailao A.M."/>
            <person name="Brigido M.M."/>
            <person name="Ferreira M.E."/>
            <person name="Garcia A.M."/>
            <person name="Grynberg M."/>
            <person name="Gujja S."/>
            <person name="Heiman D.I."/>
            <person name="Henn M.R."/>
            <person name="Kodira C.D."/>
            <person name="Leon-Narvaez H."/>
            <person name="Longo L.V."/>
            <person name="Ma L.J."/>
            <person name="Malavazi I."/>
            <person name="Matsuo A.L."/>
            <person name="Morais F.V."/>
            <person name="Pereira M."/>
            <person name="Rodriguez-Brito S."/>
            <person name="Sakthikumar S."/>
            <person name="Salem-Izacc S.M."/>
            <person name="Sykes S.M."/>
            <person name="Teixeira M.M."/>
            <person name="Vallejo M.C."/>
            <person name="Walter M.E."/>
            <person name="Yandava C."/>
            <person name="Young S."/>
            <person name="Zeng Q."/>
            <person name="Zucker J."/>
            <person name="Felipe M.S."/>
            <person name="Goldman G.H."/>
            <person name="Haas B.J."/>
            <person name="McEwen J.G."/>
            <person name="Nino-Vega G."/>
            <person name="Puccia R."/>
            <person name="San-Blas G."/>
            <person name="Soares C.M."/>
            <person name="Birren B.W."/>
            <person name="Cuomo C.A."/>
        </authorList>
    </citation>
    <scope>NUCLEOTIDE SEQUENCE [LARGE SCALE GENOMIC DNA]</scope>
    <source>
        <strain evidence="1 2">Pb18</strain>
    </source>
</reference>
<dbReference type="InParanoid" id="C1GB83"/>
<dbReference type="KEGG" id="pbn:PADG_04884"/>
<dbReference type="RefSeq" id="XP_010760176.1">
    <property type="nucleotide sequence ID" value="XM_010761874.1"/>
</dbReference>
<dbReference type="AlphaFoldDB" id="C1GB83"/>
<dbReference type="HOGENOM" id="CLU_2622682_0_0_1"/>
<dbReference type="Proteomes" id="UP000001628">
    <property type="component" value="Unassembled WGS sequence"/>
</dbReference>
<dbReference type="GeneID" id="22583912"/>
<keyword evidence="2" id="KW-1185">Reference proteome</keyword>
<gene>
    <name evidence="1" type="ORF">PADG_04884</name>
</gene>
<name>C1GB83_PARBD</name>
<dbReference type="VEuPathDB" id="FungiDB:PADG_04884"/>
<sequence length="78" mass="8871">MCHNNSVIAAKHRCTNSTQALIVGGLATRDEEFVELDFISQSAGDLLHFHIPQLMQEDDCHYQGNERIMNREDQSLIN</sequence>
<evidence type="ECO:0000313" key="2">
    <source>
        <dbReference type="Proteomes" id="UP000001628"/>
    </source>
</evidence>
<organism evidence="1 2">
    <name type="scientific">Paracoccidioides brasiliensis (strain Pb18)</name>
    <dbReference type="NCBI Taxonomy" id="502780"/>
    <lineage>
        <taxon>Eukaryota</taxon>
        <taxon>Fungi</taxon>
        <taxon>Dikarya</taxon>
        <taxon>Ascomycota</taxon>
        <taxon>Pezizomycotina</taxon>
        <taxon>Eurotiomycetes</taxon>
        <taxon>Eurotiomycetidae</taxon>
        <taxon>Onygenales</taxon>
        <taxon>Ajellomycetaceae</taxon>
        <taxon>Paracoccidioides</taxon>
    </lineage>
</organism>
<dbReference type="EMBL" id="KN275961">
    <property type="protein sequence ID" value="EEH48805.2"/>
    <property type="molecule type" value="Genomic_DNA"/>
</dbReference>
<protein>
    <submittedName>
        <fullName evidence="1">Uncharacterized protein</fullName>
    </submittedName>
</protein>
<evidence type="ECO:0000313" key="1">
    <source>
        <dbReference type="EMBL" id="EEH48805.2"/>
    </source>
</evidence>
<accession>C1GB83</accession>